<comment type="caution">
    <text evidence="1">The sequence shown here is derived from an EMBL/GenBank/DDBJ whole genome shotgun (WGS) entry which is preliminary data.</text>
</comment>
<reference evidence="1 2" key="1">
    <citation type="submission" date="2016-12" db="EMBL/GenBank/DDBJ databases">
        <title>Marinobacter lutaoensis whole genome sequencing.</title>
        <authorList>
            <person name="Verma A."/>
            <person name="Krishnamurthi S."/>
        </authorList>
    </citation>
    <scope>NUCLEOTIDE SEQUENCE [LARGE SCALE GENOMIC DNA]</scope>
    <source>
        <strain evidence="1 2">T5054</strain>
    </source>
</reference>
<dbReference type="EMBL" id="MSCW01000004">
    <property type="protein sequence ID" value="ONF44299.1"/>
    <property type="molecule type" value="Genomic_DNA"/>
</dbReference>
<evidence type="ECO:0008006" key="3">
    <source>
        <dbReference type="Google" id="ProtNLM"/>
    </source>
</evidence>
<dbReference type="STRING" id="135739.BTO32_04735"/>
<dbReference type="Proteomes" id="UP000189339">
    <property type="component" value="Unassembled WGS sequence"/>
</dbReference>
<dbReference type="Pfam" id="PF12261">
    <property type="entry name" value="T_hemolysin"/>
    <property type="match status" value="1"/>
</dbReference>
<gene>
    <name evidence="1" type="ORF">BTO32_04735</name>
</gene>
<protein>
    <recommendedName>
        <fullName evidence="3">Thermostable hemolysin</fullName>
    </recommendedName>
</protein>
<sequence length="235" mass="24884">MSDPLVMSTCCPPGSGESVPLVRCAGRWLNRVGPGSGTADAVAAFVRRRFRQAYGADPVLRVPAWLTLTTAQGSLLAAVGLRNAGRERLFLEDYLSAPVEQWLPGAPERGQVAEIAHLAGVEVGVSRYLFAALAVWLDAEGYRWVVCTGTGQLRNGFDRLGIGTRVLAPADPARLPDGGRGWGRYYEHRPVVMAMSVPEGLAALARTGLLQRVRPVAGPGPAGYAGEGGRYGCTA</sequence>
<keyword evidence="2" id="KW-1185">Reference proteome</keyword>
<evidence type="ECO:0000313" key="2">
    <source>
        <dbReference type="Proteomes" id="UP000189339"/>
    </source>
</evidence>
<accession>A0A1V2DUW4</accession>
<proteinExistence type="predicted"/>
<evidence type="ECO:0000313" key="1">
    <source>
        <dbReference type="EMBL" id="ONF44299.1"/>
    </source>
</evidence>
<dbReference type="RefSeq" id="WP_076723313.1">
    <property type="nucleotide sequence ID" value="NZ_MSCW01000004.1"/>
</dbReference>
<dbReference type="InterPro" id="IPR022050">
    <property type="entry name" value="T_hemolysin"/>
</dbReference>
<dbReference type="AlphaFoldDB" id="A0A1V2DUW4"/>
<name>A0A1V2DUW4_9GAMM</name>
<organism evidence="1 2">
    <name type="scientific">Marinobacter lutaoensis</name>
    <dbReference type="NCBI Taxonomy" id="135739"/>
    <lineage>
        <taxon>Bacteria</taxon>
        <taxon>Pseudomonadati</taxon>
        <taxon>Pseudomonadota</taxon>
        <taxon>Gammaproteobacteria</taxon>
        <taxon>Pseudomonadales</taxon>
        <taxon>Marinobacteraceae</taxon>
        <taxon>Marinobacter</taxon>
    </lineage>
</organism>